<organism evidence="1 2">
    <name type="scientific">Mucilaginibacter celer</name>
    <dbReference type="NCBI Taxonomy" id="2305508"/>
    <lineage>
        <taxon>Bacteria</taxon>
        <taxon>Pseudomonadati</taxon>
        <taxon>Bacteroidota</taxon>
        <taxon>Sphingobacteriia</taxon>
        <taxon>Sphingobacteriales</taxon>
        <taxon>Sphingobacteriaceae</taxon>
        <taxon>Mucilaginibacter</taxon>
    </lineage>
</organism>
<sequence>MAAADFGVKNVEKYFLWMSFFGDRRRFYDRYYHVVIARNEAIANYTERPCLRAIASFLAMTAFLLRLVELLER</sequence>
<keyword evidence="2" id="KW-1185">Reference proteome</keyword>
<dbReference type="AlphaFoldDB" id="A0A494VKY3"/>
<name>A0A494VKY3_9SPHI</name>
<accession>A0A494VKY3</accession>
<evidence type="ECO:0000313" key="2">
    <source>
        <dbReference type="Proteomes" id="UP000270046"/>
    </source>
</evidence>
<dbReference type="EMBL" id="CP032869">
    <property type="protein sequence ID" value="AYL94151.1"/>
    <property type="molecule type" value="Genomic_DNA"/>
</dbReference>
<dbReference type="KEGG" id="muh:HYN43_002055"/>
<gene>
    <name evidence="1" type="ORF">HYN43_002055</name>
</gene>
<dbReference type="Proteomes" id="UP000270046">
    <property type="component" value="Chromosome"/>
</dbReference>
<proteinExistence type="predicted"/>
<protein>
    <submittedName>
        <fullName evidence="1">Uncharacterized protein</fullName>
    </submittedName>
</protein>
<evidence type="ECO:0000313" key="1">
    <source>
        <dbReference type="EMBL" id="AYL94151.1"/>
    </source>
</evidence>
<reference evidence="1 2" key="1">
    <citation type="submission" date="2018-10" db="EMBL/GenBank/DDBJ databases">
        <title>Genome sequencing of Mucilaginibacter sp. HYN0043.</title>
        <authorList>
            <person name="Kim M."/>
            <person name="Yi H."/>
        </authorList>
    </citation>
    <scope>NUCLEOTIDE SEQUENCE [LARGE SCALE GENOMIC DNA]</scope>
    <source>
        <strain evidence="1 2">HYN0043</strain>
    </source>
</reference>